<feature type="compositionally biased region" description="Acidic residues" evidence="1">
    <location>
        <begin position="275"/>
        <end position="285"/>
    </location>
</feature>
<evidence type="ECO:0000313" key="2">
    <source>
        <dbReference type="EMBL" id="KAF1828625.1"/>
    </source>
</evidence>
<name>A0A6A5JVZ1_9PLEO</name>
<feature type="region of interest" description="Disordered" evidence="1">
    <location>
        <begin position="1"/>
        <end position="63"/>
    </location>
</feature>
<feature type="non-terminal residue" evidence="2">
    <location>
        <position position="542"/>
    </location>
</feature>
<dbReference type="OrthoDB" id="3695411at2759"/>
<evidence type="ECO:0000256" key="1">
    <source>
        <dbReference type="SAM" id="MobiDB-lite"/>
    </source>
</evidence>
<dbReference type="AlphaFoldDB" id="A0A6A5JVZ1"/>
<accession>A0A6A5JVZ1</accession>
<feature type="region of interest" description="Disordered" evidence="1">
    <location>
        <begin position="256"/>
        <end position="309"/>
    </location>
</feature>
<dbReference type="Proteomes" id="UP000800040">
    <property type="component" value="Unassembled WGS sequence"/>
</dbReference>
<feature type="compositionally biased region" description="Polar residues" evidence="1">
    <location>
        <begin position="1"/>
        <end position="20"/>
    </location>
</feature>
<feature type="compositionally biased region" description="Polar residues" evidence="1">
    <location>
        <begin position="258"/>
        <end position="272"/>
    </location>
</feature>
<evidence type="ECO:0000313" key="3">
    <source>
        <dbReference type="Proteomes" id="UP000800040"/>
    </source>
</evidence>
<organism evidence="2 3">
    <name type="scientific">Decorospora gaudefroyi</name>
    <dbReference type="NCBI Taxonomy" id="184978"/>
    <lineage>
        <taxon>Eukaryota</taxon>
        <taxon>Fungi</taxon>
        <taxon>Dikarya</taxon>
        <taxon>Ascomycota</taxon>
        <taxon>Pezizomycotina</taxon>
        <taxon>Dothideomycetes</taxon>
        <taxon>Pleosporomycetidae</taxon>
        <taxon>Pleosporales</taxon>
        <taxon>Pleosporineae</taxon>
        <taxon>Pleosporaceae</taxon>
        <taxon>Decorospora</taxon>
    </lineage>
</organism>
<dbReference type="EMBL" id="ML975518">
    <property type="protein sequence ID" value="KAF1828625.1"/>
    <property type="molecule type" value="Genomic_DNA"/>
</dbReference>
<proteinExistence type="predicted"/>
<gene>
    <name evidence="2" type="ORF">BDW02DRAFT_584336</name>
</gene>
<feature type="compositionally biased region" description="Low complexity" evidence="1">
    <location>
        <begin position="38"/>
        <end position="54"/>
    </location>
</feature>
<protein>
    <submittedName>
        <fullName evidence="2">Uncharacterized protein</fullName>
    </submittedName>
</protein>
<keyword evidence="3" id="KW-1185">Reference proteome</keyword>
<sequence>MQSSSSATDDLSVHNATSAGLPSAGGDRVPPEDARTKTSTLASLASPKAAASAAETDFRDPLRIPGHKKGIHVYRHADTHIPAAHIKRFGEIVDILKDNLLKDRRLLMSRPADTMYKLKMCGVNEQEARPSILICHPLLDKEVGRRILKNLSAGNVKEQYKCCRDDTRPGFEVYLYLSAEFQVLGNPMRVLRICNCRDSKVAQIVSNDKSYPVSTITCGIFFPGDDTVFALTSAHAFEDNDDEKIEGLAWSHDDLMSDSGSMESDGTSNHGSSGMDDDYDWDELEAAAAEERQKEFPSDSENSGTWGISDERHISCSEIKLGKVLGRPNNPQWAHQPNLDWVLVEMPGLGVPTESSFVEPSGLSESVATIVATPSGLRQGTLSAIPSYIDSSSNSTVLTEIWTVNLDEHEQGRLQKGDSGSPVFDPIENGIYGFVTALNCFGELHVMPLKAVLDQIWNMIQPLDFSAKPRIFKMADQEIWTNHDAIKSGRQSPVFGRLLQYWPEGLTVVPDMNPPESTVPHLTDADDEHLIPKITIARIEDK</sequence>
<reference evidence="2" key="1">
    <citation type="submission" date="2020-01" db="EMBL/GenBank/DDBJ databases">
        <authorList>
            <consortium name="DOE Joint Genome Institute"/>
            <person name="Haridas S."/>
            <person name="Albert R."/>
            <person name="Binder M."/>
            <person name="Bloem J."/>
            <person name="Labutti K."/>
            <person name="Salamov A."/>
            <person name="Andreopoulos B."/>
            <person name="Baker S.E."/>
            <person name="Barry K."/>
            <person name="Bills G."/>
            <person name="Bluhm B.H."/>
            <person name="Cannon C."/>
            <person name="Castanera R."/>
            <person name="Culley D.E."/>
            <person name="Daum C."/>
            <person name="Ezra D."/>
            <person name="Gonzalez J.B."/>
            <person name="Henrissat B."/>
            <person name="Kuo A."/>
            <person name="Liang C."/>
            <person name="Lipzen A."/>
            <person name="Lutzoni F."/>
            <person name="Magnuson J."/>
            <person name="Mondo S."/>
            <person name="Nolan M."/>
            <person name="Ohm R."/>
            <person name="Pangilinan J."/>
            <person name="Park H.-J."/>
            <person name="Ramirez L."/>
            <person name="Alfaro M."/>
            <person name="Sun H."/>
            <person name="Tritt A."/>
            <person name="Yoshinaga Y."/>
            <person name="Zwiers L.-H."/>
            <person name="Turgeon B.G."/>
            <person name="Goodwin S.B."/>
            <person name="Spatafora J.W."/>
            <person name="Crous P.W."/>
            <person name="Grigoriev I.V."/>
        </authorList>
    </citation>
    <scope>NUCLEOTIDE SEQUENCE</scope>
    <source>
        <strain evidence="2">P77</strain>
    </source>
</reference>